<comment type="caution">
    <text evidence="2">The sequence shown here is derived from an EMBL/GenBank/DDBJ whole genome shotgun (WGS) entry which is preliminary data.</text>
</comment>
<dbReference type="SUPFAM" id="SSF54427">
    <property type="entry name" value="NTF2-like"/>
    <property type="match status" value="1"/>
</dbReference>
<dbReference type="EMBL" id="RSCJ01000014">
    <property type="protein sequence ID" value="RUR78778.1"/>
    <property type="molecule type" value="Genomic_DNA"/>
</dbReference>
<evidence type="ECO:0000313" key="2">
    <source>
        <dbReference type="EMBL" id="RUR78778.1"/>
    </source>
</evidence>
<evidence type="ECO:0000259" key="1">
    <source>
        <dbReference type="Pfam" id="PF12680"/>
    </source>
</evidence>
<dbReference type="Proteomes" id="UP000268857">
    <property type="component" value="Unassembled WGS sequence"/>
</dbReference>
<reference evidence="2 3" key="1">
    <citation type="journal article" date="2019" name="Genome Biol. Evol.">
        <title>Day and night: Metabolic profiles and evolutionary relationships of six axenic non-marine cyanobacteria.</title>
        <authorList>
            <person name="Will S.E."/>
            <person name="Henke P."/>
            <person name="Boedeker C."/>
            <person name="Huang S."/>
            <person name="Brinkmann H."/>
            <person name="Rohde M."/>
            <person name="Jarek M."/>
            <person name="Friedl T."/>
            <person name="Seufert S."/>
            <person name="Schumacher M."/>
            <person name="Overmann J."/>
            <person name="Neumann-Schaal M."/>
            <person name="Petersen J."/>
        </authorList>
    </citation>
    <scope>NUCLEOTIDE SEQUENCE [LARGE SCALE GENOMIC DNA]</scope>
    <source>
        <strain evidence="2 3">PCC 6912</strain>
    </source>
</reference>
<dbReference type="Gene3D" id="3.10.450.50">
    <property type="match status" value="1"/>
</dbReference>
<dbReference type="InterPro" id="IPR032710">
    <property type="entry name" value="NTF2-like_dom_sf"/>
</dbReference>
<dbReference type="GO" id="GO:0016853">
    <property type="term" value="F:isomerase activity"/>
    <property type="evidence" value="ECO:0007669"/>
    <property type="project" value="UniProtKB-KW"/>
</dbReference>
<accession>A0A3S0XVJ3</accession>
<keyword evidence="2" id="KW-0413">Isomerase</keyword>
<evidence type="ECO:0000313" key="3">
    <source>
        <dbReference type="Proteomes" id="UP000268857"/>
    </source>
</evidence>
<keyword evidence="3" id="KW-1185">Reference proteome</keyword>
<gene>
    <name evidence="2" type="ORF">PCC6912_35430</name>
</gene>
<dbReference type="STRING" id="211165.GCA_000317285_02220"/>
<dbReference type="Pfam" id="PF12680">
    <property type="entry name" value="SnoaL_2"/>
    <property type="match status" value="1"/>
</dbReference>
<sequence>MPVKTLVIRDKIRVSPRIKETNTMIKETIESVVSSYFANIAAMNAEGWVENFAEDAVSHDPVGEPPTKVHEGFRAFIGQLQAVFEKLEPTTEHIFVAGNEAAVMWTMQGISKSNKSVTFEGITIFEMNEAGKIQSTRAYWNPAAMVAQLRS</sequence>
<name>A0A3S0XVJ3_CHLFR</name>
<dbReference type="InterPro" id="IPR037401">
    <property type="entry name" value="SnoaL-like"/>
</dbReference>
<dbReference type="AlphaFoldDB" id="A0A3S0XVJ3"/>
<organism evidence="2 3">
    <name type="scientific">Chlorogloeopsis fritschii PCC 6912</name>
    <dbReference type="NCBI Taxonomy" id="211165"/>
    <lineage>
        <taxon>Bacteria</taxon>
        <taxon>Bacillati</taxon>
        <taxon>Cyanobacteriota</taxon>
        <taxon>Cyanophyceae</taxon>
        <taxon>Nostocales</taxon>
        <taxon>Chlorogloeopsidaceae</taxon>
        <taxon>Chlorogloeopsis</taxon>
    </lineage>
</organism>
<proteinExistence type="predicted"/>
<protein>
    <submittedName>
        <fullName evidence="2">Ketosteroid isomerase</fullName>
    </submittedName>
</protein>
<feature type="domain" description="SnoaL-like" evidence="1">
    <location>
        <begin position="34"/>
        <end position="134"/>
    </location>
</feature>